<evidence type="ECO:0000313" key="4">
    <source>
        <dbReference type="Proteomes" id="UP000464787"/>
    </source>
</evidence>
<dbReference type="PANTHER" id="PTHR42928:SF5">
    <property type="entry name" value="BLR1237 PROTEIN"/>
    <property type="match status" value="1"/>
</dbReference>
<dbReference type="InterPro" id="IPR042100">
    <property type="entry name" value="Bug_dom1"/>
</dbReference>
<protein>
    <submittedName>
        <fullName evidence="3">Tripartite tricarboxylate transporter substrate binding protein</fullName>
    </submittedName>
</protein>
<dbReference type="PIRSF" id="PIRSF017082">
    <property type="entry name" value="YflP"/>
    <property type="match status" value="1"/>
</dbReference>
<dbReference type="CDD" id="cd07012">
    <property type="entry name" value="PBP2_Bug_TTT"/>
    <property type="match status" value="1"/>
</dbReference>
<proteinExistence type="inferred from homology"/>
<dbReference type="AlphaFoldDB" id="A0A857J1F3"/>
<accession>A0A857J1F3</accession>
<gene>
    <name evidence="3" type="ORF">GT347_02310</name>
</gene>
<dbReference type="EMBL" id="CP047650">
    <property type="protein sequence ID" value="QHI96921.1"/>
    <property type="molecule type" value="Genomic_DNA"/>
</dbReference>
<name>A0A857J1F3_9BURK</name>
<dbReference type="RefSeq" id="WP_160550439.1">
    <property type="nucleotide sequence ID" value="NZ_CP047650.1"/>
</dbReference>
<evidence type="ECO:0000313" key="3">
    <source>
        <dbReference type="EMBL" id="QHI96921.1"/>
    </source>
</evidence>
<dbReference type="SUPFAM" id="SSF53850">
    <property type="entry name" value="Periplasmic binding protein-like II"/>
    <property type="match status" value="1"/>
</dbReference>
<keyword evidence="4" id="KW-1185">Reference proteome</keyword>
<evidence type="ECO:0000256" key="2">
    <source>
        <dbReference type="SAM" id="SignalP"/>
    </source>
</evidence>
<dbReference type="Gene3D" id="3.40.190.150">
    <property type="entry name" value="Bordetella uptake gene, domain 1"/>
    <property type="match status" value="1"/>
</dbReference>
<feature type="chain" id="PRO_5032805250" evidence="2">
    <location>
        <begin position="20"/>
        <end position="316"/>
    </location>
</feature>
<dbReference type="PANTHER" id="PTHR42928">
    <property type="entry name" value="TRICARBOXYLATE-BINDING PROTEIN"/>
    <property type="match status" value="1"/>
</dbReference>
<dbReference type="KEGG" id="xyk:GT347_02310"/>
<sequence length="316" mass="32991">MKRRLIAALLCALPLLALAAYPEKPVRLIVPFPAGSITDVVARAMSDGMSARLGQPVVIDNLAGANGIVGTVSAVKAVPDGYTLFMVGVSTGASNVSGFKALQYDPRKDFTPIASVAEAPFMLVSSNTLPVKSLQELIAYGRANPGKLSYGYGSGSSQLCAAQVVSMGKFEATPVAYRGVPQVMTDLVGGTVQFTIADMVNGLQQARSGRVTALGVTSKKRSPLAPDVPSLAEAGLPDYDLTVWFGVAGPAGLPAGVVQRINAVLLEVLADPAVQKRFETAGLTPMPSSPKAFNQLIHTDIAKWAKVFHEAGMQPQ</sequence>
<evidence type="ECO:0000256" key="1">
    <source>
        <dbReference type="ARBA" id="ARBA00006987"/>
    </source>
</evidence>
<comment type="similarity">
    <text evidence="1">Belongs to the UPF0065 (bug) family.</text>
</comment>
<dbReference type="Pfam" id="PF03401">
    <property type="entry name" value="TctC"/>
    <property type="match status" value="1"/>
</dbReference>
<feature type="signal peptide" evidence="2">
    <location>
        <begin position="1"/>
        <end position="19"/>
    </location>
</feature>
<dbReference type="InterPro" id="IPR005064">
    <property type="entry name" value="BUG"/>
</dbReference>
<organism evidence="3 4">
    <name type="scientific">Xylophilus rhododendri</name>
    <dbReference type="NCBI Taxonomy" id="2697032"/>
    <lineage>
        <taxon>Bacteria</taxon>
        <taxon>Pseudomonadati</taxon>
        <taxon>Pseudomonadota</taxon>
        <taxon>Betaproteobacteria</taxon>
        <taxon>Burkholderiales</taxon>
        <taxon>Xylophilus</taxon>
    </lineage>
</organism>
<keyword evidence="2" id="KW-0732">Signal</keyword>
<reference evidence="3 4" key="1">
    <citation type="submission" date="2020-01" db="EMBL/GenBank/DDBJ databases">
        <title>Genome sequencing of strain KACC 21265.</title>
        <authorList>
            <person name="Heo J."/>
            <person name="Kim S.-J."/>
            <person name="Kim J.-S."/>
            <person name="Hong S.-B."/>
            <person name="Kwon S.-W."/>
        </authorList>
    </citation>
    <scope>NUCLEOTIDE SEQUENCE [LARGE SCALE GENOMIC DNA]</scope>
    <source>
        <strain evidence="3 4">KACC 21265</strain>
    </source>
</reference>
<dbReference type="Proteomes" id="UP000464787">
    <property type="component" value="Chromosome"/>
</dbReference>
<dbReference type="Gene3D" id="3.40.190.10">
    <property type="entry name" value="Periplasmic binding protein-like II"/>
    <property type="match status" value="1"/>
</dbReference>